<dbReference type="InterPro" id="IPR036770">
    <property type="entry name" value="Ankyrin_rpt-contain_sf"/>
</dbReference>
<feature type="repeat" description="ANK" evidence="3">
    <location>
        <begin position="157"/>
        <end position="189"/>
    </location>
</feature>
<feature type="compositionally biased region" description="Polar residues" evidence="4">
    <location>
        <begin position="79"/>
        <end position="88"/>
    </location>
</feature>
<sequence length="280" mass="29405">MSSADPWILSWVASQDIPETSGDDLRERFQTAVKHGDLEAVQTLLQQETGKFLPSTGVKDLGSGSGSASQQTGRHDTTKVNSSGSSIWNKRPSGYSTTSSTTSSIYRPTPRAAVHRPTGAGESDGQYPLHLSVKNGNVNAIRALASAGFELDLADSRGMTAAHLAVQHANLEALAVLEELGADLELDNADGDVPLHMAAAMSDVAMLSKLCSMKLSHCDVLNAQGLAPIHVVVRARHASGPEALRALKQVGGDLDCCSSAGGMQRVATSLYPHVPQVLDS</sequence>
<dbReference type="GO" id="GO:0051059">
    <property type="term" value="F:NF-kappaB binding"/>
    <property type="evidence" value="ECO:0007669"/>
    <property type="project" value="TreeGrafter"/>
</dbReference>
<evidence type="ECO:0000256" key="3">
    <source>
        <dbReference type="PROSITE-ProRule" id="PRU00023"/>
    </source>
</evidence>
<dbReference type="Gene3D" id="1.25.40.20">
    <property type="entry name" value="Ankyrin repeat-containing domain"/>
    <property type="match status" value="1"/>
</dbReference>
<dbReference type="GO" id="GO:0005829">
    <property type="term" value="C:cytosol"/>
    <property type="evidence" value="ECO:0007669"/>
    <property type="project" value="TreeGrafter"/>
</dbReference>
<dbReference type="EMBL" id="LGRX02000964">
    <property type="protein sequence ID" value="KAK3287200.1"/>
    <property type="molecule type" value="Genomic_DNA"/>
</dbReference>
<name>A0AAE0GZE4_9CHLO</name>
<dbReference type="InterPro" id="IPR002110">
    <property type="entry name" value="Ankyrin_rpt"/>
</dbReference>
<feature type="region of interest" description="Disordered" evidence="4">
    <location>
        <begin position="52"/>
        <end position="125"/>
    </location>
</feature>
<evidence type="ECO:0000313" key="5">
    <source>
        <dbReference type="EMBL" id="KAK3287200.1"/>
    </source>
</evidence>
<dbReference type="Proteomes" id="UP001190700">
    <property type="component" value="Unassembled WGS sequence"/>
</dbReference>
<keyword evidence="6" id="KW-1185">Reference proteome</keyword>
<dbReference type="AlphaFoldDB" id="A0AAE0GZE4"/>
<accession>A0AAE0GZE4</accession>
<evidence type="ECO:0000256" key="2">
    <source>
        <dbReference type="ARBA" id="ARBA00023043"/>
    </source>
</evidence>
<reference evidence="5 6" key="1">
    <citation type="journal article" date="2015" name="Genome Biol. Evol.">
        <title>Comparative Genomics of a Bacterivorous Green Alga Reveals Evolutionary Causalities and Consequences of Phago-Mixotrophic Mode of Nutrition.</title>
        <authorList>
            <person name="Burns J.A."/>
            <person name="Paasch A."/>
            <person name="Narechania A."/>
            <person name="Kim E."/>
        </authorList>
    </citation>
    <scope>NUCLEOTIDE SEQUENCE [LARGE SCALE GENOMIC DNA]</scope>
    <source>
        <strain evidence="5 6">PLY_AMNH</strain>
    </source>
</reference>
<dbReference type="Pfam" id="PF12796">
    <property type="entry name" value="Ank_2"/>
    <property type="match status" value="1"/>
</dbReference>
<evidence type="ECO:0000256" key="4">
    <source>
        <dbReference type="SAM" id="MobiDB-lite"/>
    </source>
</evidence>
<proteinExistence type="predicted"/>
<keyword evidence="1" id="KW-0677">Repeat</keyword>
<dbReference type="SUPFAM" id="SSF48403">
    <property type="entry name" value="Ankyrin repeat"/>
    <property type="match status" value="1"/>
</dbReference>
<dbReference type="GO" id="GO:0071356">
    <property type="term" value="P:cellular response to tumor necrosis factor"/>
    <property type="evidence" value="ECO:0007669"/>
    <property type="project" value="TreeGrafter"/>
</dbReference>
<organism evidence="5 6">
    <name type="scientific">Cymbomonas tetramitiformis</name>
    <dbReference type="NCBI Taxonomy" id="36881"/>
    <lineage>
        <taxon>Eukaryota</taxon>
        <taxon>Viridiplantae</taxon>
        <taxon>Chlorophyta</taxon>
        <taxon>Pyramimonadophyceae</taxon>
        <taxon>Pyramimonadales</taxon>
        <taxon>Pyramimonadaceae</taxon>
        <taxon>Cymbomonas</taxon>
    </lineage>
</organism>
<dbReference type="SMART" id="SM00248">
    <property type="entry name" value="ANK"/>
    <property type="match status" value="5"/>
</dbReference>
<dbReference type="PROSITE" id="PS50088">
    <property type="entry name" value="ANK_REPEAT"/>
    <property type="match status" value="2"/>
</dbReference>
<evidence type="ECO:0000256" key="1">
    <source>
        <dbReference type="ARBA" id="ARBA00022737"/>
    </source>
</evidence>
<keyword evidence="2 3" id="KW-0040">ANK repeat</keyword>
<evidence type="ECO:0000313" key="6">
    <source>
        <dbReference type="Proteomes" id="UP001190700"/>
    </source>
</evidence>
<dbReference type="PANTHER" id="PTHR46680">
    <property type="entry name" value="NF-KAPPA-B INHIBITOR ALPHA"/>
    <property type="match status" value="1"/>
</dbReference>
<protein>
    <submittedName>
        <fullName evidence="5">Uncharacterized protein</fullName>
    </submittedName>
</protein>
<dbReference type="PANTHER" id="PTHR46680:SF3">
    <property type="entry name" value="NF-KAPPA-B INHIBITOR CACTUS"/>
    <property type="match status" value="1"/>
</dbReference>
<gene>
    <name evidence="5" type="ORF">CYMTET_5274</name>
</gene>
<comment type="caution">
    <text evidence="5">The sequence shown here is derived from an EMBL/GenBank/DDBJ whole genome shotgun (WGS) entry which is preliminary data.</text>
</comment>
<feature type="repeat" description="ANK" evidence="3">
    <location>
        <begin position="124"/>
        <end position="156"/>
    </location>
</feature>
<dbReference type="PROSITE" id="PS50297">
    <property type="entry name" value="ANK_REP_REGION"/>
    <property type="match status" value="2"/>
</dbReference>
<dbReference type="InterPro" id="IPR051070">
    <property type="entry name" value="NF-kappa-B_inhibitor"/>
</dbReference>